<reference evidence="4" key="2">
    <citation type="submission" date="2025-09" db="UniProtKB">
        <authorList>
            <consortium name="Ensembl"/>
        </authorList>
    </citation>
    <scope>IDENTIFICATION</scope>
</reference>
<dbReference type="GeneTree" id="ENSGT00940000155025"/>
<dbReference type="Ensembl" id="ENSPKIT00000001804.1">
    <property type="protein sequence ID" value="ENSPKIP00000021175.1"/>
    <property type="gene ID" value="ENSPKIG00000005682.1"/>
</dbReference>
<dbReference type="PANTHER" id="PTHR11346">
    <property type="entry name" value="GALECTIN"/>
    <property type="match status" value="1"/>
</dbReference>
<proteinExistence type="predicted"/>
<name>A0A3B3RTK8_9TELE</name>
<dbReference type="Gene3D" id="2.60.120.200">
    <property type="match status" value="1"/>
</dbReference>
<dbReference type="GO" id="GO:0005615">
    <property type="term" value="C:extracellular space"/>
    <property type="evidence" value="ECO:0007669"/>
    <property type="project" value="TreeGrafter"/>
</dbReference>
<dbReference type="PANTHER" id="PTHR11346:SF97">
    <property type="entry name" value="GALECTIN-1"/>
    <property type="match status" value="1"/>
</dbReference>
<evidence type="ECO:0000259" key="3">
    <source>
        <dbReference type="PROSITE" id="PS51304"/>
    </source>
</evidence>
<keyword evidence="5" id="KW-1185">Reference proteome</keyword>
<dbReference type="InterPro" id="IPR001079">
    <property type="entry name" value="Galectin_CRD"/>
</dbReference>
<dbReference type="Proteomes" id="UP000261540">
    <property type="component" value="Unplaced"/>
</dbReference>
<evidence type="ECO:0000313" key="4">
    <source>
        <dbReference type="Ensembl" id="ENSPKIP00000021175.1"/>
    </source>
</evidence>
<feature type="domain" description="Galectin" evidence="3">
    <location>
        <begin position="1"/>
        <end position="126"/>
    </location>
</feature>
<evidence type="ECO:0000313" key="5">
    <source>
        <dbReference type="Proteomes" id="UP000261540"/>
    </source>
</evidence>
<reference evidence="4" key="1">
    <citation type="submission" date="2025-08" db="UniProtKB">
        <authorList>
            <consortium name="Ensembl"/>
        </authorList>
    </citation>
    <scope>IDENTIFICATION</scope>
</reference>
<organism evidence="4 5">
    <name type="scientific">Paramormyrops kingsleyae</name>
    <dbReference type="NCBI Taxonomy" id="1676925"/>
    <lineage>
        <taxon>Eukaryota</taxon>
        <taxon>Metazoa</taxon>
        <taxon>Chordata</taxon>
        <taxon>Craniata</taxon>
        <taxon>Vertebrata</taxon>
        <taxon>Euteleostomi</taxon>
        <taxon>Actinopterygii</taxon>
        <taxon>Neopterygii</taxon>
        <taxon>Teleostei</taxon>
        <taxon>Osteoglossocephala</taxon>
        <taxon>Osteoglossomorpha</taxon>
        <taxon>Osteoglossiformes</taxon>
        <taxon>Mormyridae</taxon>
        <taxon>Paramormyrops</taxon>
    </lineage>
</organism>
<dbReference type="FunFam" id="2.60.120.200:FF:000021">
    <property type="entry name" value="Galectin"/>
    <property type="match status" value="1"/>
</dbReference>
<dbReference type="GO" id="GO:0043236">
    <property type="term" value="F:laminin binding"/>
    <property type="evidence" value="ECO:0007669"/>
    <property type="project" value="TreeGrafter"/>
</dbReference>
<protein>
    <recommendedName>
        <fullName evidence="2">Galectin</fullName>
    </recommendedName>
</protein>
<dbReference type="AlphaFoldDB" id="A0A3B3RTK8"/>
<dbReference type="SUPFAM" id="SSF49899">
    <property type="entry name" value="Concanavalin A-like lectins/glucanases"/>
    <property type="match status" value="1"/>
</dbReference>
<evidence type="ECO:0000256" key="1">
    <source>
        <dbReference type="ARBA" id="ARBA00022734"/>
    </source>
</evidence>
<dbReference type="SMART" id="SM00908">
    <property type="entry name" value="Gal-bind_lectin"/>
    <property type="match status" value="1"/>
</dbReference>
<dbReference type="SMART" id="SM00276">
    <property type="entry name" value="GLECT"/>
    <property type="match status" value="1"/>
</dbReference>
<keyword evidence="1 2" id="KW-0430">Lectin</keyword>
<dbReference type="GO" id="GO:0030246">
    <property type="term" value="F:carbohydrate binding"/>
    <property type="evidence" value="ECO:0007669"/>
    <property type="project" value="UniProtKB-UniRule"/>
</dbReference>
<dbReference type="Pfam" id="PF00337">
    <property type="entry name" value="Gal-bind_lectin"/>
    <property type="match status" value="1"/>
</dbReference>
<dbReference type="InterPro" id="IPR013320">
    <property type="entry name" value="ConA-like_dom_sf"/>
</dbReference>
<dbReference type="CDD" id="cd00070">
    <property type="entry name" value="GLECT"/>
    <property type="match status" value="1"/>
</dbReference>
<sequence>MPLTTKNQLTITGVPDLNAKRFTINIGLGEQDYALHFDVRFDHQGDHRTIVLNSKHNGKFNSEKKEKHFFFQETREFKVTITFTHDEFQVKIPDDYPVSFPNSFGEDEFKFIQVHGDLRIKSFNID</sequence>
<dbReference type="PROSITE" id="PS51304">
    <property type="entry name" value="GALECTIN"/>
    <property type="match status" value="1"/>
</dbReference>
<dbReference type="InterPro" id="IPR044156">
    <property type="entry name" value="Galectin-like"/>
</dbReference>
<evidence type="ECO:0000256" key="2">
    <source>
        <dbReference type="RuleBase" id="RU102079"/>
    </source>
</evidence>
<accession>A0A3B3RTK8</accession>